<reference evidence="1 2" key="2">
    <citation type="journal article" date="2021" name="Genomics">
        <title>High-quality reference genome for Clonorchis sinensis.</title>
        <authorList>
            <person name="Young N.D."/>
            <person name="Stroehlein A.J."/>
            <person name="Kinkar L."/>
            <person name="Wang T."/>
            <person name="Sohn W.M."/>
            <person name="Chang B.C.H."/>
            <person name="Kaur P."/>
            <person name="Weisz D."/>
            <person name="Dudchenko O."/>
            <person name="Aiden E.L."/>
            <person name="Korhonen P.K."/>
            <person name="Gasser R.B."/>
        </authorList>
    </citation>
    <scope>NUCLEOTIDE SEQUENCE [LARGE SCALE GENOMIC DNA]</scope>
    <source>
        <strain evidence="1">Cs-k2</strain>
    </source>
</reference>
<keyword evidence="2" id="KW-1185">Reference proteome</keyword>
<protein>
    <submittedName>
        <fullName evidence="1">Uncharacterized protein</fullName>
    </submittedName>
</protein>
<sequence length="155" mass="17057">MVLNDVRASHQRSEPEQFARYAMWHRSFVQQAGPQELPPFTFPPPINLTTDTSIVDYDQLPPATLLNLDAPAFHPTGFPEGIVTAGPEYPIVHDETAAAHISSSGEERTVPDVQSGKRRTVVVYDARHHPRTDAIDGTSTVASLQELLTDDKICA</sequence>
<dbReference type="EMBL" id="NIRI02000042">
    <property type="protein sequence ID" value="KAG5448480.1"/>
    <property type="molecule type" value="Genomic_DNA"/>
</dbReference>
<proteinExistence type="predicted"/>
<evidence type="ECO:0000313" key="2">
    <source>
        <dbReference type="Proteomes" id="UP000286415"/>
    </source>
</evidence>
<dbReference type="AlphaFoldDB" id="A0A8T1MH88"/>
<gene>
    <name evidence="1" type="ORF">CSKR_200767</name>
</gene>
<organism evidence="1 2">
    <name type="scientific">Clonorchis sinensis</name>
    <name type="common">Chinese liver fluke</name>
    <dbReference type="NCBI Taxonomy" id="79923"/>
    <lineage>
        <taxon>Eukaryota</taxon>
        <taxon>Metazoa</taxon>
        <taxon>Spiralia</taxon>
        <taxon>Lophotrochozoa</taxon>
        <taxon>Platyhelminthes</taxon>
        <taxon>Trematoda</taxon>
        <taxon>Digenea</taxon>
        <taxon>Opisthorchiida</taxon>
        <taxon>Opisthorchiata</taxon>
        <taxon>Opisthorchiidae</taxon>
        <taxon>Clonorchis</taxon>
    </lineage>
</organism>
<evidence type="ECO:0000313" key="1">
    <source>
        <dbReference type="EMBL" id="KAG5448480.1"/>
    </source>
</evidence>
<reference evidence="1 2" key="1">
    <citation type="journal article" date="2018" name="Biotechnol. Adv.">
        <title>Improved genomic resources and new bioinformatic workflow for the carcinogenic parasite Clonorchis sinensis: Biotechnological implications.</title>
        <authorList>
            <person name="Wang D."/>
            <person name="Korhonen P.K."/>
            <person name="Gasser R.B."/>
            <person name="Young N.D."/>
        </authorList>
    </citation>
    <scope>NUCLEOTIDE SEQUENCE [LARGE SCALE GENOMIC DNA]</scope>
    <source>
        <strain evidence="1">Cs-k2</strain>
    </source>
</reference>
<dbReference type="Proteomes" id="UP000286415">
    <property type="component" value="Unassembled WGS sequence"/>
</dbReference>
<accession>A0A8T1MH88</accession>
<name>A0A8T1MH88_CLOSI</name>
<comment type="caution">
    <text evidence="1">The sequence shown here is derived from an EMBL/GenBank/DDBJ whole genome shotgun (WGS) entry which is preliminary data.</text>
</comment>